<dbReference type="AlphaFoldDB" id="A0A6H5G2H7"/>
<proteinExistence type="predicted"/>
<sequence length="66" mass="7468">MQLWRQSHYRTVISPSAFQLSPSARRTVGNTGAIPFESQCSITGHSARTHTMLVYLGDQHNFQSIY</sequence>
<evidence type="ECO:0000313" key="1">
    <source>
        <dbReference type="EMBL" id="CAA9995667.1"/>
    </source>
</evidence>
<feature type="non-terminal residue" evidence="1">
    <location>
        <position position="66"/>
    </location>
</feature>
<reference evidence="1 2" key="1">
    <citation type="submission" date="2020-02" db="EMBL/GenBank/DDBJ databases">
        <authorList>
            <person name="Ferguson B K."/>
        </authorList>
    </citation>
    <scope>NUCLEOTIDE SEQUENCE [LARGE SCALE GENOMIC DNA]</scope>
</reference>
<protein>
    <submittedName>
        <fullName evidence="1">Uncharacterized protein</fullName>
    </submittedName>
</protein>
<name>A0A6H5G2H7_9HEMI</name>
<evidence type="ECO:0000313" key="2">
    <source>
        <dbReference type="Proteomes" id="UP000479000"/>
    </source>
</evidence>
<dbReference type="EMBL" id="CADCXU010003909">
    <property type="protein sequence ID" value="CAA9995667.1"/>
    <property type="molecule type" value="Genomic_DNA"/>
</dbReference>
<accession>A0A6H5G2H7</accession>
<organism evidence="1 2">
    <name type="scientific">Nesidiocoris tenuis</name>
    <dbReference type="NCBI Taxonomy" id="355587"/>
    <lineage>
        <taxon>Eukaryota</taxon>
        <taxon>Metazoa</taxon>
        <taxon>Ecdysozoa</taxon>
        <taxon>Arthropoda</taxon>
        <taxon>Hexapoda</taxon>
        <taxon>Insecta</taxon>
        <taxon>Pterygota</taxon>
        <taxon>Neoptera</taxon>
        <taxon>Paraneoptera</taxon>
        <taxon>Hemiptera</taxon>
        <taxon>Heteroptera</taxon>
        <taxon>Panheteroptera</taxon>
        <taxon>Cimicomorpha</taxon>
        <taxon>Miridae</taxon>
        <taxon>Dicyphina</taxon>
        <taxon>Nesidiocoris</taxon>
    </lineage>
</organism>
<dbReference type="Proteomes" id="UP000479000">
    <property type="component" value="Unassembled WGS sequence"/>
</dbReference>
<keyword evidence="2" id="KW-1185">Reference proteome</keyword>
<gene>
    <name evidence="1" type="ORF">NTEN_LOCUS2458</name>
</gene>